<dbReference type="AlphaFoldDB" id="A0A917XYD1"/>
<evidence type="ECO:0000313" key="1">
    <source>
        <dbReference type="EMBL" id="GGN59483.1"/>
    </source>
</evidence>
<protein>
    <submittedName>
        <fullName evidence="1">Uncharacterized protein</fullName>
    </submittedName>
</protein>
<reference evidence="1" key="1">
    <citation type="journal article" date="2014" name="Int. J. Syst. Evol. Microbiol.">
        <title>Complete genome sequence of Corynebacterium casei LMG S-19264T (=DSM 44701T), isolated from a smear-ripened cheese.</title>
        <authorList>
            <consortium name="US DOE Joint Genome Institute (JGI-PGF)"/>
            <person name="Walter F."/>
            <person name="Albersmeier A."/>
            <person name="Kalinowski J."/>
            <person name="Ruckert C."/>
        </authorList>
    </citation>
    <scope>NUCLEOTIDE SEQUENCE</scope>
    <source>
        <strain evidence="1">JCM 17251</strain>
    </source>
</reference>
<reference evidence="1" key="2">
    <citation type="submission" date="2020-09" db="EMBL/GenBank/DDBJ databases">
        <authorList>
            <person name="Sun Q."/>
            <person name="Ohkuma M."/>
        </authorList>
    </citation>
    <scope>NUCLEOTIDE SEQUENCE</scope>
    <source>
        <strain evidence="1">JCM 17251</strain>
    </source>
</reference>
<dbReference type="RefSeq" id="WP_188857421.1">
    <property type="nucleotide sequence ID" value="NZ_BMOS01000014.1"/>
</dbReference>
<sequence>MISNVLLDYVCDGDEHAKLASVEYSTDLREIVTVGQMIKHAKGSGSE</sequence>
<name>A0A917XYD1_9BACI</name>
<proteinExistence type="predicted"/>
<dbReference type="Proteomes" id="UP000624041">
    <property type="component" value="Unassembled WGS sequence"/>
</dbReference>
<accession>A0A917XYD1</accession>
<dbReference type="EMBL" id="BMOS01000014">
    <property type="protein sequence ID" value="GGN59483.1"/>
    <property type="molecule type" value="Genomic_DNA"/>
</dbReference>
<organism evidence="1 2">
    <name type="scientific">Oceanobacillus indicireducens</name>
    <dbReference type="NCBI Taxonomy" id="1004261"/>
    <lineage>
        <taxon>Bacteria</taxon>
        <taxon>Bacillati</taxon>
        <taxon>Bacillota</taxon>
        <taxon>Bacilli</taxon>
        <taxon>Bacillales</taxon>
        <taxon>Bacillaceae</taxon>
        <taxon>Oceanobacillus</taxon>
    </lineage>
</organism>
<gene>
    <name evidence="1" type="ORF">GCM10007971_22670</name>
</gene>
<keyword evidence="2" id="KW-1185">Reference proteome</keyword>
<comment type="caution">
    <text evidence="1">The sequence shown here is derived from an EMBL/GenBank/DDBJ whole genome shotgun (WGS) entry which is preliminary data.</text>
</comment>
<evidence type="ECO:0000313" key="2">
    <source>
        <dbReference type="Proteomes" id="UP000624041"/>
    </source>
</evidence>